<dbReference type="InterPro" id="IPR017850">
    <property type="entry name" value="Alkaline_phosphatase_core_sf"/>
</dbReference>
<dbReference type="PANTHER" id="PTHR11596">
    <property type="entry name" value="ALKALINE PHOSPHATASE"/>
    <property type="match status" value="1"/>
</dbReference>
<feature type="binding site" evidence="4">
    <location>
        <position position="217"/>
    </location>
    <ligand>
        <name>Mg(2+)</name>
        <dbReference type="ChEBI" id="CHEBI:18420"/>
    </ligand>
</feature>
<keyword evidence="4" id="KW-0460">Magnesium</keyword>
<proteinExistence type="inferred from homology"/>
<evidence type="ECO:0000256" key="2">
    <source>
        <dbReference type="ARBA" id="ARBA00022553"/>
    </source>
</evidence>
<comment type="similarity">
    <text evidence="5">Belongs to the alkaline phosphatase family.</text>
</comment>
<dbReference type="Pfam" id="PF00245">
    <property type="entry name" value="Alk_phosphatase"/>
    <property type="match status" value="1"/>
</dbReference>
<dbReference type="GO" id="GO:0004035">
    <property type="term" value="F:alkaline phosphatase activity"/>
    <property type="evidence" value="ECO:0007669"/>
    <property type="project" value="UniProtKB-EC"/>
</dbReference>
<dbReference type="GO" id="GO:0046872">
    <property type="term" value="F:metal ion binding"/>
    <property type="evidence" value="ECO:0007669"/>
    <property type="project" value="UniProtKB-KW"/>
</dbReference>
<dbReference type="InterPro" id="IPR001952">
    <property type="entry name" value="Alkaline_phosphatase"/>
</dbReference>
<feature type="active site" description="Phosphoserine intermediate" evidence="3">
    <location>
        <position position="166"/>
    </location>
</feature>
<name>A0A7S2RZ73_9STRA</name>
<dbReference type="Gene3D" id="3.40.720.10">
    <property type="entry name" value="Alkaline Phosphatase, subunit A"/>
    <property type="match status" value="1"/>
</dbReference>
<evidence type="ECO:0000313" key="6">
    <source>
        <dbReference type="EMBL" id="CAD9684865.1"/>
    </source>
</evidence>
<comment type="cofactor">
    <cofactor evidence="4">
        <name>Mg(2+)</name>
        <dbReference type="ChEBI" id="CHEBI:18420"/>
    </cofactor>
    <text evidence="4">Binds 1 Mg(2+) ion.</text>
</comment>
<protein>
    <recommendedName>
        <fullName evidence="1">alkaline phosphatase</fullName>
        <ecNumber evidence="1">3.1.3.1</ecNumber>
    </recommendedName>
</protein>
<evidence type="ECO:0000256" key="1">
    <source>
        <dbReference type="ARBA" id="ARBA00012647"/>
    </source>
</evidence>
<accession>A0A7S2RZ73</accession>
<dbReference type="PRINTS" id="PR00113">
    <property type="entry name" value="ALKPHPHTASE"/>
</dbReference>
<keyword evidence="2" id="KW-0597">Phosphoprotein</keyword>
<keyword evidence="4" id="KW-0479">Metal-binding</keyword>
<sequence length="311" mass="34235">MIRAGAIAKKVIQELEDMECDTTTGCTGAVADTARATFAGRTLNDYYTEGKGDGLSFQELEGFGLVTTSTPIFQKHSIFVHYAQAKSLLEGNLKDHGNGMSPIALDECRSLPIDFNPTDFEDEGGNMVLWNDKKGGKYPWDQRYFQEGPFNDGFDPEYITRYAADSANTAASYATGHKTAPGMMSVNLYEEDVTTIVEDAMKCGKAAGVISSVPVLHATPGSFVAHSNYRKNGSQLQKSFEKVNPTFVAGACASIYQPSEEHKNKMRPNGSLSNQWTLIEQNENISAKVSSFFYTSRQTIINYNSTEKYYS</sequence>
<dbReference type="SUPFAM" id="SSF53649">
    <property type="entry name" value="Alkaline phosphatase-like"/>
    <property type="match status" value="1"/>
</dbReference>
<organism evidence="6">
    <name type="scientific">Eucampia antarctica</name>
    <dbReference type="NCBI Taxonomy" id="49252"/>
    <lineage>
        <taxon>Eukaryota</taxon>
        <taxon>Sar</taxon>
        <taxon>Stramenopiles</taxon>
        <taxon>Ochrophyta</taxon>
        <taxon>Bacillariophyta</taxon>
        <taxon>Mediophyceae</taxon>
        <taxon>Biddulphiophycidae</taxon>
        <taxon>Hemiaulales</taxon>
        <taxon>Hemiaulaceae</taxon>
        <taxon>Eucampia</taxon>
    </lineage>
</organism>
<dbReference type="EC" id="3.1.3.1" evidence="1"/>
<gene>
    <name evidence="6" type="ORF">EANT1437_LOCUS10717</name>
</gene>
<evidence type="ECO:0000256" key="4">
    <source>
        <dbReference type="PIRSR" id="PIRSR601952-2"/>
    </source>
</evidence>
<evidence type="ECO:0000256" key="3">
    <source>
        <dbReference type="PIRSR" id="PIRSR601952-1"/>
    </source>
</evidence>
<reference evidence="6" key="1">
    <citation type="submission" date="2021-01" db="EMBL/GenBank/DDBJ databases">
        <authorList>
            <person name="Corre E."/>
            <person name="Pelletier E."/>
            <person name="Niang G."/>
            <person name="Scheremetjew M."/>
            <person name="Finn R."/>
            <person name="Kale V."/>
            <person name="Holt S."/>
            <person name="Cochrane G."/>
            <person name="Meng A."/>
            <person name="Brown T."/>
            <person name="Cohen L."/>
        </authorList>
    </citation>
    <scope>NUCLEOTIDE SEQUENCE</scope>
    <source>
        <strain evidence="6">CCMP1452</strain>
    </source>
</reference>
<dbReference type="PANTHER" id="PTHR11596:SF5">
    <property type="entry name" value="ALKALINE PHOSPHATASE"/>
    <property type="match status" value="1"/>
</dbReference>
<dbReference type="EMBL" id="HBHI01020857">
    <property type="protein sequence ID" value="CAD9684865.1"/>
    <property type="molecule type" value="Transcribed_RNA"/>
</dbReference>
<evidence type="ECO:0000256" key="5">
    <source>
        <dbReference type="RuleBase" id="RU003946"/>
    </source>
</evidence>
<feature type="binding site" evidence="4">
    <location>
        <position position="219"/>
    </location>
    <ligand>
        <name>Mg(2+)</name>
        <dbReference type="ChEBI" id="CHEBI:18420"/>
    </ligand>
</feature>
<dbReference type="AlphaFoldDB" id="A0A7S2RZ73"/>